<name>A0AAV7RDE3_PLEWA</name>
<keyword evidence="3" id="KW-1185">Reference proteome</keyword>
<accession>A0AAV7RDE3</accession>
<evidence type="ECO:0000256" key="1">
    <source>
        <dbReference type="SAM" id="MobiDB-lite"/>
    </source>
</evidence>
<comment type="caution">
    <text evidence="2">The sequence shown here is derived from an EMBL/GenBank/DDBJ whole genome shotgun (WGS) entry which is preliminary data.</text>
</comment>
<feature type="region of interest" description="Disordered" evidence="1">
    <location>
        <begin position="92"/>
        <end position="125"/>
    </location>
</feature>
<proteinExistence type="predicted"/>
<feature type="region of interest" description="Disordered" evidence="1">
    <location>
        <begin position="1"/>
        <end position="73"/>
    </location>
</feature>
<organism evidence="2 3">
    <name type="scientific">Pleurodeles waltl</name>
    <name type="common">Iberian ribbed newt</name>
    <dbReference type="NCBI Taxonomy" id="8319"/>
    <lineage>
        <taxon>Eukaryota</taxon>
        <taxon>Metazoa</taxon>
        <taxon>Chordata</taxon>
        <taxon>Craniata</taxon>
        <taxon>Vertebrata</taxon>
        <taxon>Euteleostomi</taxon>
        <taxon>Amphibia</taxon>
        <taxon>Batrachia</taxon>
        <taxon>Caudata</taxon>
        <taxon>Salamandroidea</taxon>
        <taxon>Salamandridae</taxon>
        <taxon>Pleurodelinae</taxon>
        <taxon>Pleurodeles</taxon>
    </lineage>
</organism>
<protein>
    <submittedName>
        <fullName evidence="2">Uncharacterized protein</fullName>
    </submittedName>
</protein>
<evidence type="ECO:0000313" key="2">
    <source>
        <dbReference type="EMBL" id="KAJ1150831.1"/>
    </source>
</evidence>
<dbReference type="AlphaFoldDB" id="A0AAV7RDE3"/>
<dbReference type="Proteomes" id="UP001066276">
    <property type="component" value="Chromosome 5"/>
</dbReference>
<evidence type="ECO:0000313" key="3">
    <source>
        <dbReference type="Proteomes" id="UP001066276"/>
    </source>
</evidence>
<sequence length="125" mass="13541">MKAACADTAACDPERKEEETHPFWVLGSKGVWGATRGPENADQEEQRTGTLKMPECNDGRQKRPLVQNPEAKEGEDVAGELTMVQEAHCKDSCHSSGVHRRGLGKTKGVAGRRSGATLRRGAGRE</sequence>
<gene>
    <name evidence="2" type="ORF">NDU88_003620</name>
</gene>
<feature type="compositionally biased region" description="Basic and acidic residues" evidence="1">
    <location>
        <begin position="12"/>
        <end position="21"/>
    </location>
</feature>
<reference evidence="2" key="1">
    <citation type="journal article" date="2022" name="bioRxiv">
        <title>Sequencing and chromosome-scale assembly of the giantPleurodeles waltlgenome.</title>
        <authorList>
            <person name="Brown T."/>
            <person name="Elewa A."/>
            <person name="Iarovenko S."/>
            <person name="Subramanian E."/>
            <person name="Araus A.J."/>
            <person name="Petzold A."/>
            <person name="Susuki M."/>
            <person name="Suzuki K.-i.T."/>
            <person name="Hayashi T."/>
            <person name="Toyoda A."/>
            <person name="Oliveira C."/>
            <person name="Osipova E."/>
            <person name="Leigh N.D."/>
            <person name="Simon A."/>
            <person name="Yun M.H."/>
        </authorList>
    </citation>
    <scope>NUCLEOTIDE SEQUENCE</scope>
    <source>
        <strain evidence="2">20211129_DDA</strain>
        <tissue evidence="2">Liver</tissue>
    </source>
</reference>
<dbReference type="EMBL" id="JANPWB010000009">
    <property type="protein sequence ID" value="KAJ1150831.1"/>
    <property type="molecule type" value="Genomic_DNA"/>
</dbReference>